<keyword evidence="4" id="KW-0560">Oxidoreductase</keyword>
<dbReference type="OrthoDB" id="9798604at2"/>
<dbReference type="Proteomes" id="UP000285908">
    <property type="component" value="Unassembled WGS sequence"/>
</dbReference>
<dbReference type="SUPFAM" id="SSF51905">
    <property type="entry name" value="FAD/NAD(P)-binding domain"/>
    <property type="match status" value="1"/>
</dbReference>
<comment type="similarity">
    <text evidence="1">Belongs to the GMC oxidoreductase family.</text>
</comment>
<dbReference type="Pfam" id="PF05199">
    <property type="entry name" value="GMC_oxred_C"/>
    <property type="match status" value="1"/>
</dbReference>
<protein>
    <submittedName>
        <fullName evidence="7">GMC family oxidoreductase</fullName>
    </submittedName>
</protein>
<dbReference type="GO" id="GO:0016614">
    <property type="term" value="F:oxidoreductase activity, acting on CH-OH group of donors"/>
    <property type="evidence" value="ECO:0007669"/>
    <property type="project" value="InterPro"/>
</dbReference>
<keyword evidence="8" id="KW-1185">Reference proteome</keyword>
<dbReference type="AlphaFoldDB" id="A0A438ADP3"/>
<evidence type="ECO:0000259" key="5">
    <source>
        <dbReference type="Pfam" id="PF00732"/>
    </source>
</evidence>
<evidence type="ECO:0000259" key="6">
    <source>
        <dbReference type="Pfam" id="PF05199"/>
    </source>
</evidence>
<dbReference type="InterPro" id="IPR000172">
    <property type="entry name" value="GMC_OxRdtase_N"/>
</dbReference>
<sequence>MARTEPKKDVVIVGLGWTGSIAGIELAQEGLDIVALERGHDQSTVPDFQYPQQIDELKYGVRLKMMQKPSQQTLTVRRSGDETALPYRSLGSFLPGNGVGGAGTHWNGLNWRPMPEELRLRSYVAENWGEDIIPEGMNLGDYPVSYDELEPFFTRFEKVAGISGKAGNLNGEIQEGGNPFEGWRSEEFPMPPHRATWDSQKFGEAASAMGYHPFTASAGIASTSYTNPYGMQMGPCNFCGFCERFGCYQYSKSSPQTAILGALKQYPNFEYRTNSEVLKVETAADGKTATGVTYWDEAAQEEVFQPADIVILSSYQLNNVHLMLLSGIGGPVYDPVTGDGVLGKNYAYQMNGGVSLFFEDEHFNPFVGHGANGIALDDFAINQNDFGALGFIGGSYWRSGTFNGQPIRNMPLPSGTPSWGAGWKEGIGRWYGHAMSIGSHGSHMAYANNHLDLDPTYTDRHGRPLMRMTFNWQDNDLRMNQYMKSKMEPLAASMNPDSMQSGFKDVGAQYDVRPYQTTHNTGGHSMSETAREGSVNRYSQAWDKHNVFVMGAGNFVQNTQYNPTGLVGGLAYHTVNAIRTQYLSNPRPLV</sequence>
<dbReference type="Gene3D" id="3.50.50.60">
    <property type="entry name" value="FAD/NAD(P)-binding domain"/>
    <property type="match status" value="1"/>
</dbReference>
<dbReference type="InterPro" id="IPR007867">
    <property type="entry name" value="GMC_OxRtase_C"/>
</dbReference>
<gene>
    <name evidence="7" type="ORF">EKE94_17135</name>
</gene>
<feature type="domain" description="Glucose-methanol-choline oxidoreductase N-terminal" evidence="5">
    <location>
        <begin position="233"/>
        <end position="330"/>
    </location>
</feature>
<dbReference type="Pfam" id="PF00732">
    <property type="entry name" value="GMC_oxred_N"/>
    <property type="match status" value="1"/>
</dbReference>
<dbReference type="GO" id="GO:0050660">
    <property type="term" value="F:flavin adenine dinucleotide binding"/>
    <property type="evidence" value="ECO:0007669"/>
    <property type="project" value="InterPro"/>
</dbReference>
<proteinExistence type="inferred from homology"/>
<evidence type="ECO:0000256" key="3">
    <source>
        <dbReference type="ARBA" id="ARBA00022827"/>
    </source>
</evidence>
<reference evidence="7 8" key="1">
    <citation type="submission" date="2018-11" db="EMBL/GenBank/DDBJ databases">
        <title>Mesobaculum littorinae gen. nov., sp. nov., isolated from Littorina scabra that represents a novel genus of the order Rhodobacteraceae.</title>
        <authorList>
            <person name="Li F."/>
        </authorList>
    </citation>
    <scope>NUCLEOTIDE SEQUENCE [LARGE SCALE GENOMIC DNA]</scope>
    <source>
        <strain evidence="7 8">M0103</strain>
    </source>
</reference>
<keyword evidence="2" id="KW-0285">Flavoprotein</keyword>
<feature type="domain" description="Glucose-methanol-choline oxidoreductase C-terminal" evidence="6">
    <location>
        <begin position="447"/>
        <end position="568"/>
    </location>
</feature>
<dbReference type="InterPro" id="IPR036188">
    <property type="entry name" value="FAD/NAD-bd_sf"/>
</dbReference>
<keyword evidence="3" id="KW-0274">FAD</keyword>
<dbReference type="PANTHER" id="PTHR46056:SF12">
    <property type="entry name" value="LONG-CHAIN-ALCOHOL OXIDASE"/>
    <property type="match status" value="1"/>
</dbReference>
<dbReference type="RefSeq" id="WP_127907855.1">
    <property type="nucleotide sequence ID" value="NZ_RQXX01000008.1"/>
</dbReference>
<accession>A0A438ADP3</accession>
<dbReference type="SUPFAM" id="SSF54373">
    <property type="entry name" value="FAD-linked reductases, C-terminal domain"/>
    <property type="match status" value="1"/>
</dbReference>
<organism evidence="7 8">
    <name type="scientific">Mesobaculum littorinae</name>
    <dbReference type="NCBI Taxonomy" id="2486419"/>
    <lineage>
        <taxon>Bacteria</taxon>
        <taxon>Pseudomonadati</taxon>
        <taxon>Pseudomonadota</taxon>
        <taxon>Alphaproteobacteria</taxon>
        <taxon>Rhodobacterales</taxon>
        <taxon>Roseobacteraceae</taxon>
        <taxon>Mesobaculum</taxon>
    </lineage>
</organism>
<evidence type="ECO:0000313" key="8">
    <source>
        <dbReference type="Proteomes" id="UP000285908"/>
    </source>
</evidence>
<dbReference type="EMBL" id="RQXX01000008">
    <property type="protein sequence ID" value="RVV96811.1"/>
    <property type="molecule type" value="Genomic_DNA"/>
</dbReference>
<evidence type="ECO:0000313" key="7">
    <source>
        <dbReference type="EMBL" id="RVV96811.1"/>
    </source>
</evidence>
<name>A0A438ADP3_9RHOB</name>
<evidence type="ECO:0000256" key="4">
    <source>
        <dbReference type="ARBA" id="ARBA00023002"/>
    </source>
</evidence>
<evidence type="ECO:0000256" key="2">
    <source>
        <dbReference type="ARBA" id="ARBA00022630"/>
    </source>
</evidence>
<dbReference type="PANTHER" id="PTHR46056">
    <property type="entry name" value="LONG-CHAIN-ALCOHOL OXIDASE"/>
    <property type="match status" value="1"/>
</dbReference>
<evidence type="ECO:0000256" key="1">
    <source>
        <dbReference type="ARBA" id="ARBA00010790"/>
    </source>
</evidence>
<comment type="caution">
    <text evidence="7">The sequence shown here is derived from an EMBL/GenBank/DDBJ whole genome shotgun (WGS) entry which is preliminary data.</text>
</comment>